<reference evidence="1" key="1">
    <citation type="journal article" date="2013" name="PLoS ONE">
        <title>Direct detection of alternative open reading frames translation products in human significantly expands the proteome.</title>
        <authorList>
            <person name="Vanderperre B."/>
            <person name="Lucier J.-F."/>
            <person name="Motard J."/>
            <person name="Tremblay G."/>
            <person name="Vanderperre S."/>
            <person name="Wisztorski M."/>
            <person name="Salzet M."/>
            <person name="Boisvert F.-M."/>
            <person name="Roucou X."/>
        </authorList>
    </citation>
    <scope>NUCLEOTIDE SEQUENCE</scope>
</reference>
<evidence type="ECO:0000313" key="1">
    <source>
        <dbReference type="EMBL" id="CCQ43639.1"/>
    </source>
</evidence>
<dbReference type="EMBL" id="HF584142">
    <property type="protein sequence ID" value="CCQ43639.1"/>
    <property type="molecule type" value="Genomic_DNA"/>
</dbReference>
<dbReference type="ChiTaRS" id="TMEM9B">
    <property type="organism name" value="human"/>
</dbReference>
<sequence length="43" mass="4826">MSDVNVSALPIKKILGIFIIRTYLRKIVIAFMLWSPCLCGGLM</sequence>
<protein>
    <submittedName>
        <fullName evidence="1">Alternative protein TMEM9B</fullName>
    </submittedName>
</protein>
<organism evidence="1">
    <name type="scientific">Homo sapiens</name>
    <name type="common">Human</name>
    <dbReference type="NCBI Taxonomy" id="9606"/>
    <lineage>
        <taxon>Eukaryota</taxon>
        <taxon>Metazoa</taxon>
        <taxon>Chordata</taxon>
        <taxon>Craniata</taxon>
        <taxon>Vertebrata</taxon>
        <taxon>Euteleostomi</taxon>
        <taxon>Mammalia</taxon>
        <taxon>Eutheria</taxon>
        <taxon>Euarchontoglires</taxon>
        <taxon>Primates</taxon>
        <taxon>Haplorrhini</taxon>
        <taxon>Catarrhini</taxon>
        <taxon>Hominidae</taxon>
        <taxon>Homo</taxon>
    </lineage>
</organism>
<accession>L8E8Z8</accession>
<dbReference type="OrthoDB" id="10059035at2759"/>
<name>L8E8Z8_HUMAN</name>
<proteinExistence type="predicted"/>
<gene>
    <name evidence="1" type="primary">TMEM9B</name>
</gene>
<dbReference type="AlphaFoldDB" id="L8E8Z8"/>